<dbReference type="OrthoDB" id="2808696at2"/>
<dbReference type="AlphaFoldDB" id="A0A1M5FSF9"/>
<reference evidence="2" key="1">
    <citation type="submission" date="2016-11" db="EMBL/GenBank/DDBJ databases">
        <authorList>
            <person name="Varghese N."/>
            <person name="Submissions S."/>
        </authorList>
    </citation>
    <scope>NUCLEOTIDE SEQUENCE [LARGE SCALE GENOMIC DNA]</scope>
    <source>
        <strain evidence="2">DSM 29326</strain>
    </source>
</reference>
<gene>
    <name evidence="1" type="ORF">SAMN05444339_12410</name>
</gene>
<dbReference type="Proteomes" id="UP000183987">
    <property type="component" value="Unassembled WGS sequence"/>
</dbReference>
<protein>
    <submittedName>
        <fullName evidence="1">Putative PD-(D/E)XK family member</fullName>
    </submittedName>
</protein>
<keyword evidence="2" id="KW-1185">Reference proteome</keyword>
<name>A0A1M5FSF9_LOKAT</name>
<dbReference type="RefSeq" id="WP_072858965.1">
    <property type="nucleotide sequence ID" value="NZ_FQUE01000024.1"/>
</dbReference>
<dbReference type="STRING" id="366533.SAMN05444339_12410"/>
<dbReference type="InterPro" id="IPR025534">
    <property type="entry name" value="DUF4420"/>
</dbReference>
<dbReference type="Pfam" id="PF14390">
    <property type="entry name" value="DUF4420"/>
    <property type="match status" value="1"/>
</dbReference>
<accession>A0A1M5FSF9</accession>
<dbReference type="EMBL" id="FQUE01000024">
    <property type="protein sequence ID" value="SHF94121.1"/>
    <property type="molecule type" value="Genomic_DNA"/>
</dbReference>
<evidence type="ECO:0000313" key="2">
    <source>
        <dbReference type="Proteomes" id="UP000183987"/>
    </source>
</evidence>
<sequence>MTDGTRAGIGWERLRQESGAQASDLGVPSLVLDASAGAGPARLAIGAEREARLLVPLAAGERFPMVHDTHGLELRDSVLLLQGLPVRFIDVACRGERLEAVFEKLVDEVVRRLRGGAAPANALEDAITDFRNLLSGANRERPSIETALGLIGELIILNRLLLVEPDAWQLWTGPAGGRHDFRGGARAIEVKTSLRAQSRIVEVSAIDQLAAPPGGHLLLAHCALEYDGAGPLSVVGEATHACTIASDPAGVADRLALLGYDQAQADEWSSFRFSLFSQELYSVTDGFPRLTPASFAEGELPVGVSHFRYRVNLDFASEFRVRPAEADNALQEIVSCLSL</sequence>
<proteinExistence type="predicted"/>
<evidence type="ECO:0000313" key="1">
    <source>
        <dbReference type="EMBL" id="SHF94121.1"/>
    </source>
</evidence>
<organism evidence="1 2">
    <name type="scientific">Loktanella atrilutea</name>
    <dbReference type="NCBI Taxonomy" id="366533"/>
    <lineage>
        <taxon>Bacteria</taxon>
        <taxon>Pseudomonadati</taxon>
        <taxon>Pseudomonadota</taxon>
        <taxon>Alphaproteobacteria</taxon>
        <taxon>Rhodobacterales</taxon>
        <taxon>Roseobacteraceae</taxon>
        <taxon>Loktanella</taxon>
    </lineage>
</organism>